<dbReference type="Gene3D" id="1.10.1040.10">
    <property type="entry name" value="N-(1-d-carboxylethyl)-l-norvaline Dehydrogenase, domain 2"/>
    <property type="match status" value="1"/>
</dbReference>
<dbReference type="FunFam" id="3.40.50.720:FF:000088">
    <property type="entry name" value="Glycerol-3-phosphate dehydrogenase [NAD(+)]"/>
    <property type="match status" value="1"/>
</dbReference>
<dbReference type="InterPro" id="IPR013328">
    <property type="entry name" value="6PGD_dom2"/>
</dbReference>
<dbReference type="GO" id="GO:0051287">
    <property type="term" value="F:NAD binding"/>
    <property type="evidence" value="ECO:0007669"/>
    <property type="project" value="InterPro"/>
</dbReference>
<feature type="binding site" evidence="8">
    <location>
        <begin position="12"/>
        <end position="17"/>
    </location>
    <ligand>
        <name>NAD(+)</name>
        <dbReference type="ChEBI" id="CHEBI:57540"/>
    </ligand>
</feature>
<dbReference type="Pfam" id="PF01210">
    <property type="entry name" value="NAD_Gly3P_dh_N"/>
    <property type="match status" value="1"/>
</dbReference>
<dbReference type="GO" id="GO:0002027">
    <property type="term" value="P:regulation of heart rate"/>
    <property type="evidence" value="ECO:0007669"/>
    <property type="project" value="Ensembl"/>
</dbReference>
<dbReference type="SUPFAM" id="SSF51735">
    <property type="entry name" value="NAD(P)-binding Rossmann-fold domains"/>
    <property type="match status" value="1"/>
</dbReference>
<evidence type="ECO:0000256" key="4">
    <source>
        <dbReference type="ARBA" id="ARBA00022490"/>
    </source>
</evidence>
<sequence>MAAAPLKVCIVGSGNWGSAVAKIIGNNVKKLQKFASTVKMWVFEETVNGRKLTDIINNDHENVKYLPGHKLPENVVAISNLSEAVQDADLLVFVIPHQFIHRICDEITGRVPKKALGITLIKGIDEGPEGLKLISDIIREKMGIDISVLMGANIANEVAAEKFCETTIGSKVMENGLLFKELLQTPNFRITVVDDADTVELCGALKVKSTGFCDRSAVATNTKVRHRLDYMNMIALQGSFCKGRCPRFIESGVPRWRGFAKNGKPLKLEKEMLNDPQTSAEVRILNSRIVDKFPLFTAVYQICYESRPVQEMLSCLQSHPEHT</sequence>
<reference evidence="10" key="2">
    <citation type="submission" date="2025-08" db="UniProtKB">
        <authorList>
            <consortium name="Ensembl"/>
        </authorList>
    </citation>
    <scope>IDENTIFICATION</scope>
</reference>
<comment type="subcellular location">
    <subcellularLocation>
        <location evidence="1">Cytoplasm</location>
    </subcellularLocation>
</comment>
<dbReference type="GeneTree" id="ENSGT00390000003114"/>
<keyword evidence="4" id="KW-0963">Cytoplasm</keyword>
<evidence type="ECO:0000256" key="8">
    <source>
        <dbReference type="PIRSR" id="PIRSR000114-3"/>
    </source>
</evidence>
<dbReference type="SUPFAM" id="SSF48179">
    <property type="entry name" value="6-phosphogluconate dehydrogenase C-terminal domain-like"/>
    <property type="match status" value="1"/>
</dbReference>
<dbReference type="InterPro" id="IPR011128">
    <property type="entry name" value="G3P_DH_NAD-dep_N"/>
</dbReference>
<dbReference type="EC" id="1.1.1.8" evidence="3"/>
<evidence type="ECO:0000256" key="5">
    <source>
        <dbReference type="ARBA" id="ARBA00023002"/>
    </source>
</evidence>
<dbReference type="PRINTS" id="PR00077">
    <property type="entry name" value="GPDHDRGNASE"/>
</dbReference>
<organism evidence="10 11">
    <name type="scientific">Rhinopithecus bieti</name>
    <name type="common">Black snub-nosed monkey</name>
    <name type="synonym">Pygathrix bieti</name>
    <dbReference type="NCBI Taxonomy" id="61621"/>
    <lineage>
        <taxon>Eukaryota</taxon>
        <taxon>Metazoa</taxon>
        <taxon>Chordata</taxon>
        <taxon>Craniata</taxon>
        <taxon>Vertebrata</taxon>
        <taxon>Euteleostomi</taxon>
        <taxon>Mammalia</taxon>
        <taxon>Eutheria</taxon>
        <taxon>Euarchontoglires</taxon>
        <taxon>Primates</taxon>
        <taxon>Haplorrhini</taxon>
        <taxon>Catarrhini</taxon>
        <taxon>Cercopithecidae</taxon>
        <taxon>Colobinae</taxon>
        <taxon>Rhinopithecus</taxon>
    </lineage>
</organism>
<dbReference type="GO" id="GO:0019674">
    <property type="term" value="P:NAD+ metabolic process"/>
    <property type="evidence" value="ECO:0007669"/>
    <property type="project" value="Ensembl"/>
</dbReference>
<dbReference type="Gene3D" id="3.40.50.720">
    <property type="entry name" value="NAD(P)-binding Rossmann-like Domain"/>
    <property type="match status" value="1"/>
</dbReference>
<evidence type="ECO:0000256" key="6">
    <source>
        <dbReference type="ARBA" id="ARBA00023027"/>
    </source>
</evidence>
<accession>A0A2K6M924</accession>
<dbReference type="NCBIfam" id="TIGR03376">
    <property type="entry name" value="glycerol3P_DH"/>
    <property type="match status" value="1"/>
</dbReference>
<reference evidence="10" key="3">
    <citation type="submission" date="2025-09" db="UniProtKB">
        <authorList>
            <consortium name="Ensembl"/>
        </authorList>
    </citation>
    <scope>IDENTIFICATION</scope>
</reference>
<evidence type="ECO:0000259" key="9">
    <source>
        <dbReference type="Pfam" id="PF01210"/>
    </source>
</evidence>
<dbReference type="Ensembl" id="ENSRBIT00000056254.1">
    <property type="protein sequence ID" value="ENSRBIP00000032281.1"/>
    <property type="gene ID" value="ENSRBIG00000039942.1"/>
</dbReference>
<dbReference type="AlphaFoldDB" id="A0A2K6M924"/>
<dbReference type="InterPro" id="IPR036291">
    <property type="entry name" value="NAD(P)-bd_dom_sf"/>
</dbReference>
<dbReference type="InterPro" id="IPR006168">
    <property type="entry name" value="G3P_DH_NAD-dep"/>
</dbReference>
<protein>
    <recommendedName>
        <fullName evidence="3">glycerol-3-phosphate dehydrogenase (NAD(+))</fullName>
        <ecNumber evidence="3">1.1.1.8</ecNumber>
    </recommendedName>
</protein>
<evidence type="ECO:0000256" key="7">
    <source>
        <dbReference type="PIRSR" id="PIRSR000114-1"/>
    </source>
</evidence>
<dbReference type="PANTHER" id="PTHR11728">
    <property type="entry name" value="GLYCEROL-3-PHOSPHATE DEHYDROGENASE"/>
    <property type="match status" value="1"/>
</dbReference>
<evidence type="ECO:0000256" key="3">
    <source>
        <dbReference type="ARBA" id="ARBA00013218"/>
    </source>
</evidence>
<name>A0A2K6M924_RHIBE</name>
<evidence type="ECO:0000256" key="2">
    <source>
        <dbReference type="ARBA" id="ARBA00011009"/>
    </source>
</evidence>
<dbReference type="PANTHER" id="PTHR11728:SF7">
    <property type="entry name" value="GLYCEROL-3-PHOSPHATE DEHYDROGENASE 1-LIKE PROTEIN"/>
    <property type="match status" value="1"/>
</dbReference>
<feature type="active site" description="Proton acceptor" evidence="7">
    <location>
        <position position="206"/>
    </location>
</feature>
<dbReference type="InterPro" id="IPR008927">
    <property type="entry name" value="6-PGluconate_DH-like_C_sf"/>
</dbReference>
<keyword evidence="5" id="KW-0560">Oxidoreductase</keyword>
<dbReference type="InterPro" id="IPR017751">
    <property type="entry name" value="G3P_DH_NAD-dep_euk"/>
</dbReference>
<gene>
    <name evidence="10" type="primary">GPD1L</name>
</gene>
<dbReference type="GO" id="GO:0044325">
    <property type="term" value="F:transmembrane transporter binding"/>
    <property type="evidence" value="ECO:0007669"/>
    <property type="project" value="Ensembl"/>
</dbReference>
<proteinExistence type="inferred from homology"/>
<dbReference type="Proteomes" id="UP000233180">
    <property type="component" value="Unassembled WGS sequence"/>
</dbReference>
<evidence type="ECO:0000313" key="10">
    <source>
        <dbReference type="Ensembl" id="ENSRBIP00000032281.1"/>
    </source>
</evidence>
<dbReference type="GO" id="GO:0141152">
    <property type="term" value="F:glycerol-3-phosphate dehydrogenase (NAD+) activity"/>
    <property type="evidence" value="ECO:0007669"/>
    <property type="project" value="UniProtKB-EC"/>
</dbReference>
<evidence type="ECO:0000313" key="11">
    <source>
        <dbReference type="Proteomes" id="UP000233180"/>
    </source>
</evidence>
<feature type="binding site" evidence="8">
    <location>
        <position position="155"/>
    </location>
    <ligand>
        <name>NAD(+)</name>
        <dbReference type="ChEBI" id="CHEBI:57540"/>
    </ligand>
</feature>
<comment type="similarity">
    <text evidence="2">Belongs to the NAD-dependent glycerol-3-phosphate dehydrogenase family.</text>
</comment>
<dbReference type="GO" id="GO:0086005">
    <property type="term" value="P:ventricular cardiac muscle cell action potential"/>
    <property type="evidence" value="ECO:0007669"/>
    <property type="project" value="Ensembl"/>
</dbReference>
<dbReference type="GO" id="GO:0060373">
    <property type="term" value="P:regulation of ventricular cardiac muscle cell membrane depolarization"/>
    <property type="evidence" value="ECO:0007669"/>
    <property type="project" value="Ensembl"/>
</dbReference>
<dbReference type="STRING" id="61621.ENSRBIP00000032281"/>
<feature type="binding site" evidence="8">
    <location>
        <position position="255"/>
    </location>
    <ligand>
        <name>NAD(+)</name>
        <dbReference type="ChEBI" id="CHEBI:57540"/>
    </ligand>
</feature>
<feature type="binding site" evidence="8">
    <location>
        <position position="43"/>
    </location>
    <ligand>
        <name>NAD(+)</name>
        <dbReference type="ChEBI" id="CHEBI:57540"/>
    </ligand>
</feature>
<dbReference type="GO" id="GO:0010765">
    <property type="term" value="P:positive regulation of sodium ion transport"/>
    <property type="evidence" value="ECO:0007669"/>
    <property type="project" value="Ensembl"/>
</dbReference>
<dbReference type="GO" id="GO:0042803">
    <property type="term" value="F:protein homodimerization activity"/>
    <property type="evidence" value="ECO:0007669"/>
    <property type="project" value="InterPro"/>
</dbReference>
<dbReference type="GO" id="GO:2000010">
    <property type="term" value="P:positive regulation of protein localization to cell surface"/>
    <property type="evidence" value="ECO:0007669"/>
    <property type="project" value="Ensembl"/>
</dbReference>
<keyword evidence="6 8" id="KW-0520">NAD</keyword>
<feature type="domain" description="Glycerol-3-phosphate dehydrogenase NAD-dependent N-terminal" evidence="9">
    <location>
        <begin position="7"/>
        <end position="174"/>
    </location>
</feature>
<dbReference type="GO" id="GO:0005829">
    <property type="term" value="C:cytosol"/>
    <property type="evidence" value="ECO:0007669"/>
    <property type="project" value="TreeGrafter"/>
</dbReference>
<dbReference type="GO" id="GO:0046168">
    <property type="term" value="P:glycerol-3-phosphate catabolic process"/>
    <property type="evidence" value="ECO:0007669"/>
    <property type="project" value="InterPro"/>
</dbReference>
<dbReference type="PIRSF" id="PIRSF000114">
    <property type="entry name" value="Glycerol-3-P_dh"/>
    <property type="match status" value="1"/>
</dbReference>
<evidence type="ECO:0000256" key="1">
    <source>
        <dbReference type="ARBA" id="ARBA00004496"/>
    </source>
</evidence>
<keyword evidence="11" id="KW-1185">Reference proteome</keyword>
<dbReference type="GO" id="GO:0005886">
    <property type="term" value="C:plasma membrane"/>
    <property type="evidence" value="ECO:0007669"/>
    <property type="project" value="Ensembl"/>
</dbReference>
<dbReference type="GO" id="GO:0017080">
    <property type="term" value="F:sodium channel regulator activity"/>
    <property type="evidence" value="ECO:0007669"/>
    <property type="project" value="Ensembl"/>
</dbReference>
<reference evidence="10 11" key="1">
    <citation type="submission" date="2016-06" db="EMBL/GenBank/DDBJ databases">
        <title>Genome of Rhinopithecus bieti.</title>
        <authorList>
            <person name="Wu"/>
            <person name="C.-I. and Zhang"/>
            <person name="Y."/>
        </authorList>
    </citation>
    <scope>NUCLEOTIDE SEQUENCE</scope>
</reference>
<dbReference type="OMA" id="ATIXNIV"/>
<feature type="binding site" evidence="8">
    <location>
        <position position="99"/>
    </location>
    <ligand>
        <name>NAD(+)</name>
        <dbReference type="ChEBI" id="CHEBI:57540"/>
    </ligand>
</feature>